<feature type="transmembrane region" description="Helical" evidence="7">
    <location>
        <begin position="404"/>
        <end position="426"/>
    </location>
</feature>
<evidence type="ECO:0000256" key="2">
    <source>
        <dbReference type="ARBA" id="ARBA00008462"/>
    </source>
</evidence>
<dbReference type="PANTHER" id="PTHR20955">
    <property type="entry name" value="PROTEIN JAGUNAL HOMOLOG 1"/>
    <property type="match status" value="1"/>
</dbReference>
<comment type="domain">
    <text evidence="7">The DHHC domain is required for palmitoyltransferase activity.</text>
</comment>
<dbReference type="AlphaFoldDB" id="A0A814UVC6"/>
<evidence type="ECO:0000313" key="10">
    <source>
        <dbReference type="EMBL" id="CAF3943920.1"/>
    </source>
</evidence>
<evidence type="ECO:0000256" key="1">
    <source>
        <dbReference type="ARBA" id="ARBA00004477"/>
    </source>
</evidence>
<dbReference type="OrthoDB" id="302728at2759"/>
<accession>A0A814UVC6</accession>
<keyword evidence="6 7" id="KW-0472">Membrane</keyword>
<comment type="subcellular location">
    <subcellularLocation>
        <location evidence="1">Endoplasmic reticulum membrane</location>
        <topology evidence="1">Multi-pass membrane protein</topology>
    </subcellularLocation>
</comment>
<dbReference type="GO" id="GO:0016192">
    <property type="term" value="P:vesicle-mediated transport"/>
    <property type="evidence" value="ECO:0007669"/>
    <property type="project" value="TreeGrafter"/>
</dbReference>
<dbReference type="Proteomes" id="UP000681722">
    <property type="component" value="Unassembled WGS sequence"/>
</dbReference>
<dbReference type="GO" id="GO:0019706">
    <property type="term" value="F:protein-cysteine S-palmitoyltransferase activity"/>
    <property type="evidence" value="ECO:0007669"/>
    <property type="project" value="UniProtKB-EC"/>
</dbReference>
<dbReference type="EMBL" id="CAJOBC010007814">
    <property type="protein sequence ID" value="CAF3943920.1"/>
    <property type="molecule type" value="Genomic_DNA"/>
</dbReference>
<keyword evidence="4" id="KW-0256">Endoplasmic reticulum</keyword>
<dbReference type="GO" id="GO:0007029">
    <property type="term" value="P:endoplasmic reticulum organization"/>
    <property type="evidence" value="ECO:0007669"/>
    <property type="project" value="InterPro"/>
</dbReference>
<feature type="transmembrane region" description="Helical" evidence="7">
    <location>
        <begin position="153"/>
        <end position="173"/>
    </location>
</feature>
<keyword evidence="3 7" id="KW-0812">Transmembrane</keyword>
<feature type="transmembrane region" description="Helical" evidence="7">
    <location>
        <begin position="341"/>
        <end position="362"/>
    </location>
</feature>
<keyword evidence="11" id="KW-1185">Reference proteome</keyword>
<dbReference type="Pfam" id="PF07086">
    <property type="entry name" value="Jagunal"/>
    <property type="match status" value="1"/>
</dbReference>
<keyword evidence="7" id="KW-0012">Acyltransferase</keyword>
<dbReference type="Proteomes" id="UP000663829">
    <property type="component" value="Unassembled WGS sequence"/>
</dbReference>
<comment type="catalytic activity">
    <reaction evidence="7">
        <text>L-cysteinyl-[protein] + hexadecanoyl-CoA = S-hexadecanoyl-L-cysteinyl-[protein] + CoA</text>
        <dbReference type="Rhea" id="RHEA:36683"/>
        <dbReference type="Rhea" id="RHEA-COMP:10131"/>
        <dbReference type="Rhea" id="RHEA-COMP:11032"/>
        <dbReference type="ChEBI" id="CHEBI:29950"/>
        <dbReference type="ChEBI" id="CHEBI:57287"/>
        <dbReference type="ChEBI" id="CHEBI:57379"/>
        <dbReference type="ChEBI" id="CHEBI:74151"/>
        <dbReference type="EC" id="2.3.1.225"/>
    </reaction>
</comment>
<evidence type="ECO:0000256" key="3">
    <source>
        <dbReference type="ARBA" id="ARBA00022692"/>
    </source>
</evidence>
<feature type="transmembrane region" description="Helical" evidence="7">
    <location>
        <begin position="52"/>
        <end position="71"/>
    </location>
</feature>
<dbReference type="PANTHER" id="PTHR20955:SF1">
    <property type="entry name" value="PROTEIN JAGUNAL HOMOLOG 1"/>
    <property type="match status" value="1"/>
</dbReference>
<evidence type="ECO:0000256" key="5">
    <source>
        <dbReference type="ARBA" id="ARBA00022989"/>
    </source>
</evidence>
<feature type="transmembrane region" description="Helical" evidence="7">
    <location>
        <begin position="374"/>
        <end position="392"/>
    </location>
</feature>
<feature type="transmembrane region" description="Helical" evidence="7">
    <location>
        <begin position="20"/>
        <end position="40"/>
    </location>
</feature>
<evidence type="ECO:0000256" key="4">
    <source>
        <dbReference type="ARBA" id="ARBA00022824"/>
    </source>
</evidence>
<evidence type="ECO:0000313" key="11">
    <source>
        <dbReference type="Proteomes" id="UP000663829"/>
    </source>
</evidence>
<comment type="similarity">
    <text evidence="7">Belongs to the DHHC palmitoyltransferase family.</text>
</comment>
<name>A0A814UVC6_9BILA</name>
<keyword evidence="5 7" id="KW-1133">Transmembrane helix</keyword>
<evidence type="ECO:0000256" key="6">
    <source>
        <dbReference type="ARBA" id="ARBA00023136"/>
    </source>
</evidence>
<sequence length="488" mass="57072">MVSRKVRLLIPRDRGELVPIFFILFLICIYTIFELFVILPSIYHNIFTYKEILHLIFGLYIIYNLLGNMILCMITDTSTDTIICPVLLPPPNVKHVVGDSNSSVINHYNWHYCHPCEVNVPPRAQHCHLCKKCILKREHHCSFLGRCIGYRNIRYYICFIFWAWFGLIYCNALHFDYTYELVGKFSYKVIIACVFPFGAWLFGLLDHFSLLLSFICSTSVVMNLYLMFLLFKQFFLIYNGQTSYESVKNIKIYSMNTKSNIEHVFGKNWHLILFSPLISSTPLGDGMTFDIYNGDTKKKNELTMNPNSSRVEGTDGSDFIYRERVAGHYQISTKIKSRLRLLIYLHFLLALIIIVQILLYHIRSFFPSSVTKPHIWEYLWLISIFASICGLCSLSRNNLLLLKLFFRGVIIFGLGTILSTIIINLTDLFAYSKLKTKQQHEQQQQMFFGLPVLVLWYIFLAITVQVHSYSLYLANTLIKSWQPRQRQQ</sequence>
<comment type="caution">
    <text evidence="9">The sequence shown here is derived from an EMBL/GenBank/DDBJ whole genome shotgun (WGS) entry which is preliminary data.</text>
</comment>
<feature type="domain" description="Palmitoyltransferase DHHC" evidence="8">
    <location>
        <begin position="108"/>
        <end position="249"/>
    </location>
</feature>
<evidence type="ECO:0000256" key="7">
    <source>
        <dbReference type="RuleBase" id="RU079119"/>
    </source>
</evidence>
<dbReference type="Pfam" id="PF01529">
    <property type="entry name" value="DHHC"/>
    <property type="match status" value="1"/>
</dbReference>
<reference evidence="9" key="1">
    <citation type="submission" date="2021-02" db="EMBL/GenBank/DDBJ databases">
        <authorList>
            <person name="Nowell W R."/>
        </authorList>
    </citation>
    <scope>NUCLEOTIDE SEQUENCE</scope>
</reference>
<organism evidence="9 11">
    <name type="scientific">Didymodactylos carnosus</name>
    <dbReference type="NCBI Taxonomy" id="1234261"/>
    <lineage>
        <taxon>Eukaryota</taxon>
        <taxon>Metazoa</taxon>
        <taxon>Spiralia</taxon>
        <taxon>Gnathifera</taxon>
        <taxon>Rotifera</taxon>
        <taxon>Eurotatoria</taxon>
        <taxon>Bdelloidea</taxon>
        <taxon>Philodinida</taxon>
        <taxon>Philodinidae</taxon>
        <taxon>Didymodactylos</taxon>
    </lineage>
</organism>
<gene>
    <name evidence="9" type="ORF">GPM918_LOCUS22631</name>
    <name evidence="10" type="ORF">SRO942_LOCUS22630</name>
</gene>
<dbReference type="InterPro" id="IPR001594">
    <property type="entry name" value="Palmitoyltrfase_DHHC"/>
</dbReference>
<feature type="transmembrane region" description="Helical" evidence="7">
    <location>
        <begin position="211"/>
        <end position="231"/>
    </location>
</feature>
<dbReference type="InterPro" id="IPR009787">
    <property type="entry name" value="Jagunal"/>
</dbReference>
<proteinExistence type="inferred from homology"/>
<dbReference type="EMBL" id="CAJNOQ010007813">
    <property type="protein sequence ID" value="CAF1179672.1"/>
    <property type="molecule type" value="Genomic_DNA"/>
</dbReference>
<dbReference type="PROSITE" id="PS50216">
    <property type="entry name" value="DHHC"/>
    <property type="match status" value="1"/>
</dbReference>
<dbReference type="EC" id="2.3.1.225" evidence="7"/>
<evidence type="ECO:0000313" key="9">
    <source>
        <dbReference type="EMBL" id="CAF1179672.1"/>
    </source>
</evidence>
<feature type="transmembrane region" description="Helical" evidence="7">
    <location>
        <begin position="446"/>
        <end position="474"/>
    </location>
</feature>
<comment type="caution">
    <text evidence="7">Lacks conserved residue(s) required for the propagation of feature annotation.</text>
</comment>
<keyword evidence="7" id="KW-0808">Transferase</keyword>
<comment type="similarity">
    <text evidence="2">Belongs to the jagunal family.</text>
</comment>
<dbReference type="GO" id="GO:0005789">
    <property type="term" value="C:endoplasmic reticulum membrane"/>
    <property type="evidence" value="ECO:0007669"/>
    <property type="project" value="UniProtKB-SubCell"/>
</dbReference>
<evidence type="ECO:0000259" key="8">
    <source>
        <dbReference type="Pfam" id="PF01529"/>
    </source>
</evidence>
<protein>
    <recommendedName>
        <fullName evidence="7">Palmitoyltransferase</fullName>
        <ecNumber evidence="7">2.3.1.225</ecNumber>
    </recommendedName>
</protein>